<dbReference type="Proteomes" id="UP000034678">
    <property type="component" value="Unassembled WGS sequence"/>
</dbReference>
<dbReference type="STRING" id="1619142.UV26_C0034G0003"/>
<reference evidence="1 2" key="1">
    <citation type="journal article" date="2015" name="Nature">
        <title>rRNA introns, odd ribosomes, and small enigmatic genomes across a large radiation of phyla.</title>
        <authorList>
            <person name="Brown C.T."/>
            <person name="Hug L.A."/>
            <person name="Thomas B.C."/>
            <person name="Sharon I."/>
            <person name="Castelle C.J."/>
            <person name="Singh A."/>
            <person name="Wilkins M.J."/>
            <person name="Williams K.H."/>
            <person name="Banfield J.F."/>
        </authorList>
    </citation>
    <scope>NUCLEOTIDE SEQUENCE [LARGE SCALE GENOMIC DNA]</scope>
</reference>
<dbReference type="AlphaFoldDB" id="A0A0G1CJZ6"/>
<proteinExistence type="predicted"/>
<accession>A0A0G1CJZ6</accession>
<evidence type="ECO:0000313" key="1">
    <source>
        <dbReference type="EMBL" id="KKS58931.1"/>
    </source>
</evidence>
<sequence length="75" mass="8496">MKLSELERLSLENIGLKLSLIQDHINRLNQEANKLQVDKIGIFKNFAESNSLDVDKMSIDVPTGEVSLIEDKKEV</sequence>
<comment type="caution">
    <text evidence="1">The sequence shown here is derived from an EMBL/GenBank/DDBJ whole genome shotgun (WGS) entry which is preliminary data.</text>
</comment>
<organism evidence="1 2">
    <name type="scientific">candidate division WWE3 bacterium GW2011_GWF2_42_42</name>
    <dbReference type="NCBI Taxonomy" id="1619142"/>
    <lineage>
        <taxon>Bacteria</taxon>
        <taxon>Katanobacteria</taxon>
    </lineage>
</organism>
<dbReference type="EMBL" id="LCDU01000034">
    <property type="protein sequence ID" value="KKS58931.1"/>
    <property type="molecule type" value="Genomic_DNA"/>
</dbReference>
<evidence type="ECO:0000313" key="2">
    <source>
        <dbReference type="Proteomes" id="UP000034678"/>
    </source>
</evidence>
<protein>
    <submittedName>
        <fullName evidence="1">Uncharacterized protein</fullName>
    </submittedName>
</protein>
<name>A0A0G1CJZ6_UNCKA</name>
<gene>
    <name evidence="1" type="ORF">UV26_C0034G0003</name>
</gene>